<keyword evidence="5" id="KW-1185">Reference proteome</keyword>
<dbReference type="Gene3D" id="1.25.40.10">
    <property type="entry name" value="Tetratricopeptide repeat domain"/>
    <property type="match status" value="1"/>
</dbReference>
<dbReference type="InterPro" id="IPR019734">
    <property type="entry name" value="TPR_rpt"/>
</dbReference>
<gene>
    <name evidence="4" type="ORF">EXIGLDRAFT_775028</name>
</gene>
<dbReference type="STRING" id="1314781.A0A165E3P1"/>
<dbReference type="FunCoup" id="A0A165E3P1">
    <property type="interactions" value="1043"/>
</dbReference>
<dbReference type="PANTHER" id="PTHR16193">
    <property type="entry name" value="TETRATRICOPEPTIDE REPEAT PROTEIN 27"/>
    <property type="match status" value="1"/>
</dbReference>
<evidence type="ECO:0000313" key="5">
    <source>
        <dbReference type="Proteomes" id="UP000077266"/>
    </source>
</evidence>
<dbReference type="SMART" id="SM00028">
    <property type="entry name" value="TPR"/>
    <property type="match status" value="2"/>
</dbReference>
<keyword evidence="1" id="KW-0677">Repeat</keyword>
<dbReference type="EMBL" id="KV426169">
    <property type="protein sequence ID" value="KZV86000.1"/>
    <property type="molecule type" value="Genomic_DNA"/>
</dbReference>
<evidence type="ECO:0000313" key="4">
    <source>
        <dbReference type="EMBL" id="KZV86000.1"/>
    </source>
</evidence>
<evidence type="ECO:0000256" key="1">
    <source>
        <dbReference type="ARBA" id="ARBA00022737"/>
    </source>
</evidence>
<dbReference type="AlphaFoldDB" id="A0A165E3P1"/>
<protein>
    <submittedName>
        <fullName evidence="4">TPR-like protein</fullName>
    </submittedName>
</protein>
<reference evidence="4 5" key="1">
    <citation type="journal article" date="2016" name="Mol. Biol. Evol.">
        <title>Comparative Genomics of Early-Diverging Mushroom-Forming Fungi Provides Insights into the Origins of Lignocellulose Decay Capabilities.</title>
        <authorList>
            <person name="Nagy L.G."/>
            <person name="Riley R."/>
            <person name="Tritt A."/>
            <person name="Adam C."/>
            <person name="Daum C."/>
            <person name="Floudas D."/>
            <person name="Sun H."/>
            <person name="Yadav J.S."/>
            <person name="Pangilinan J."/>
            <person name="Larsson K.H."/>
            <person name="Matsuura K."/>
            <person name="Barry K."/>
            <person name="Labutti K."/>
            <person name="Kuo R."/>
            <person name="Ohm R.A."/>
            <person name="Bhattacharya S.S."/>
            <person name="Shirouzu T."/>
            <person name="Yoshinaga Y."/>
            <person name="Martin F.M."/>
            <person name="Grigoriev I.V."/>
            <person name="Hibbett D.S."/>
        </authorList>
    </citation>
    <scope>NUCLEOTIDE SEQUENCE [LARGE SCALE GENOMIC DNA]</scope>
    <source>
        <strain evidence="4 5">HHB12029</strain>
    </source>
</reference>
<dbReference type="OrthoDB" id="1936594at2759"/>
<name>A0A165E3P1_EXIGL</name>
<sequence>MAPFSAVERSLILASWDNSVDASSELVQLAKYCVDGDYAAVLTSAPVASLLAPASRPFNTENISVGSLLVHIHPRSADDELLCLVTLCAALEAFLQTNWTGPDLPDMCTPLSVLKISPDFVSEESFNRTAVAELAYGGEPAYHLASRVAFLRIAQILAGLPYTHLDTATWWSLRVWTVHLYMLDEPVALPSDVSSSLTGYRPADPDLLSRYLLEVGLVDHLFHSDKQAAERFVEAAKATGLQYELTGALGKRTKFQIQEHSQLVLLAQSKTSNAPSTGTAAIPETLALNDDTLLEHTQFTSSSGASQNSILGHLDPGNQPELDPLDQCILLAMCLNVRNTSPAHGLTNEQMAPYVARVISHPRNWSVHTMALLLRSRLESNRTRTVERSTLQLQALIDQMPTSDSAVDERLRYIFDLALPSKWQLERELATRMMGLGVVKSALDIFMRLEMWEEAVQCYALLEMPDAGIKIVRDLLSGDRVEVDERMRGSSALDKAREAKLWCLLGDLSGVEEREKHYLHAWALSGNTSGRAARSLGAMYFALKRFDDAVPYLEHGARINPLMARTWFLLGCAHMQRGHPDWKGAREAFARCVAIDEEHGEAWSNLASCYLRMGDTDVVGTDVGQGPDDSDGGPRREELQYAHRLAAFRALRQGLKFSYDNWKMWENYMLVALEVGELHECVRSLGRVVEERAERDGAASVDEDVLDRLVSAATRGSSTTTIVPSAPVHTHGHDLGVIPEDEEQEPAPAAAPTQTPGSLVGRVNDLFERTILPRVSSPRIFKAYARLKTASGEWADALKAHLDAYRATPLTNGPWDSVAAWNQALHEVEEIVDVLRNLGPRAEGDNGSKWKLQARGLVRTFASRSKYFQDEPEWARVEAMQEELKKRDD</sequence>
<evidence type="ECO:0000256" key="3">
    <source>
        <dbReference type="PROSITE-ProRule" id="PRU00339"/>
    </source>
</evidence>
<dbReference type="InterPro" id="IPR011990">
    <property type="entry name" value="TPR-like_helical_dom_sf"/>
</dbReference>
<dbReference type="SUPFAM" id="SSF48452">
    <property type="entry name" value="TPR-like"/>
    <property type="match status" value="1"/>
</dbReference>
<dbReference type="PANTHER" id="PTHR16193:SF0">
    <property type="entry name" value="TETRATRICOPEPTIDE REPEAT PROTEIN 27"/>
    <property type="match status" value="1"/>
</dbReference>
<dbReference type="Proteomes" id="UP000077266">
    <property type="component" value="Unassembled WGS sequence"/>
</dbReference>
<dbReference type="PROSITE" id="PS50005">
    <property type="entry name" value="TPR"/>
    <property type="match status" value="1"/>
</dbReference>
<evidence type="ECO:0000256" key="2">
    <source>
        <dbReference type="ARBA" id="ARBA00022803"/>
    </source>
</evidence>
<accession>A0A165E3P1</accession>
<keyword evidence="2 3" id="KW-0802">TPR repeat</keyword>
<dbReference type="InParanoid" id="A0A165E3P1"/>
<organism evidence="4 5">
    <name type="scientific">Exidia glandulosa HHB12029</name>
    <dbReference type="NCBI Taxonomy" id="1314781"/>
    <lineage>
        <taxon>Eukaryota</taxon>
        <taxon>Fungi</taxon>
        <taxon>Dikarya</taxon>
        <taxon>Basidiomycota</taxon>
        <taxon>Agaricomycotina</taxon>
        <taxon>Agaricomycetes</taxon>
        <taxon>Auriculariales</taxon>
        <taxon>Exidiaceae</taxon>
        <taxon>Exidia</taxon>
    </lineage>
</organism>
<dbReference type="InterPro" id="IPR044244">
    <property type="entry name" value="TTC27/Emw1"/>
</dbReference>
<feature type="repeat" description="TPR" evidence="3">
    <location>
        <begin position="530"/>
        <end position="563"/>
    </location>
</feature>
<proteinExistence type="predicted"/>